<sequence length="554" mass="63309">MPARRRKQIPVDSLLQLRQRLDRLPRKSPERANQVAAIAELYGLSASTVYREMNRVRRPHAAHRTDLGKPRVLAQSELEPYCELVAALKLRTTNKNNRHLSTGRAIELLEDYGVETVHGLVRAPKGLLKRPTVNRYLSLWHLDQSHLTREPPAVRFQAEHSNDCWQFDISPSDLKRIDKPEWVDLTKGEPTLALFSVVDDRSGMAYVEYRCVYGEDAESALRFLFNAMAPKADAACPFQGRPRMIYLDNGPVAKSHVFQNIMRSLDIDWQTHIPAGKDGTRTTARSKGKVERPFRTIKEAHETLYHFHKPETEIQANEWLVRYLLRYNGQRHRSEIHSRADDWLGHLPEEGLREMCTWEQFCRFAREPERRKVGIDARIRFEGTEYEVEPGMAGDYVVLLWGLFDDQLYVEYEGERTGPYYPVSGPIPLHRYRAFKRSKADARADRIRALAAQIGLPISALAGDDVRIAPLPSAAPILKQPFDAEALEYRYPTVIAAKLAIADELAVPLSKLSPEDRVFIDQVLTETLVRKVVLARIREHFRSSHPGAGEGYAG</sequence>
<dbReference type="OrthoDB" id="371334at2"/>
<evidence type="ECO:0000259" key="1">
    <source>
        <dbReference type="PROSITE" id="PS50994"/>
    </source>
</evidence>
<proteinExistence type="predicted"/>
<dbReference type="Gene3D" id="3.30.420.10">
    <property type="entry name" value="Ribonuclease H-like superfamily/Ribonuclease H"/>
    <property type="match status" value="1"/>
</dbReference>
<dbReference type="PROSITE" id="PS50994">
    <property type="entry name" value="INTEGRASE"/>
    <property type="match status" value="1"/>
</dbReference>
<accession>A0A1C2J9W5</accession>
<evidence type="ECO:0000313" key="2">
    <source>
        <dbReference type="EMBL" id="OCX72603.1"/>
    </source>
</evidence>
<feature type="domain" description="Integrase catalytic" evidence="1">
    <location>
        <begin position="148"/>
        <end position="356"/>
    </location>
</feature>
<keyword evidence="3" id="KW-1185">Reference proteome</keyword>
<reference evidence="2" key="1">
    <citation type="journal article" date="2016" name="Int. J. Mol. Sci.">
        <title>Comparative genomics of the extreme acidophile Acidithiobacillus thiooxidans reveals intraspecific divergence and niche adaptation.</title>
        <authorList>
            <person name="Zhang X."/>
            <person name="Feng X."/>
            <person name="Tao J."/>
            <person name="Ma L."/>
            <person name="Xiao Y."/>
            <person name="Liang Y."/>
            <person name="Liu X."/>
            <person name="Yin H."/>
        </authorList>
    </citation>
    <scope>NUCLEOTIDE SEQUENCE [LARGE SCALE GENOMIC DNA]</scope>
    <source>
        <strain evidence="2">DXS-W</strain>
    </source>
</reference>
<protein>
    <submittedName>
        <fullName evidence="2">Integrase</fullName>
    </submittedName>
</protein>
<dbReference type="EMBL" id="LWRY01000106">
    <property type="protein sequence ID" value="OCX72603.1"/>
    <property type="molecule type" value="Genomic_DNA"/>
</dbReference>
<dbReference type="AlphaFoldDB" id="A0A1C2J9W5"/>
<gene>
    <name evidence="2" type="ORF">A6M23_09505</name>
</gene>
<dbReference type="SUPFAM" id="SSF53098">
    <property type="entry name" value="Ribonuclease H-like"/>
    <property type="match status" value="1"/>
</dbReference>
<dbReference type="PANTHER" id="PTHR35004">
    <property type="entry name" value="TRANSPOSASE RV3428C-RELATED"/>
    <property type="match status" value="1"/>
</dbReference>
<name>A0A1C2J9W5_ACITH</name>
<dbReference type="InterPro" id="IPR036397">
    <property type="entry name" value="RNaseH_sf"/>
</dbReference>
<dbReference type="Proteomes" id="UP000095008">
    <property type="component" value="Unassembled WGS sequence"/>
</dbReference>
<evidence type="ECO:0000313" key="3">
    <source>
        <dbReference type="Proteomes" id="UP000095008"/>
    </source>
</evidence>
<dbReference type="InterPro" id="IPR001584">
    <property type="entry name" value="Integrase_cat-core"/>
</dbReference>
<dbReference type="PANTHER" id="PTHR35004:SF7">
    <property type="entry name" value="INTEGRASE PROTEIN"/>
    <property type="match status" value="1"/>
</dbReference>
<dbReference type="GO" id="GO:0003676">
    <property type="term" value="F:nucleic acid binding"/>
    <property type="evidence" value="ECO:0007669"/>
    <property type="project" value="InterPro"/>
</dbReference>
<organism evidence="2 3">
    <name type="scientific">Acidithiobacillus thiooxidans</name>
    <name type="common">Thiobacillus thiooxidans</name>
    <dbReference type="NCBI Taxonomy" id="930"/>
    <lineage>
        <taxon>Bacteria</taxon>
        <taxon>Pseudomonadati</taxon>
        <taxon>Pseudomonadota</taxon>
        <taxon>Acidithiobacillia</taxon>
        <taxon>Acidithiobacillales</taxon>
        <taxon>Acidithiobacillaceae</taxon>
        <taxon>Acidithiobacillus</taxon>
    </lineage>
</organism>
<comment type="caution">
    <text evidence="2">The sequence shown here is derived from an EMBL/GenBank/DDBJ whole genome shotgun (WGS) entry which is preliminary data.</text>
</comment>
<dbReference type="GO" id="GO:0015074">
    <property type="term" value="P:DNA integration"/>
    <property type="evidence" value="ECO:0007669"/>
    <property type="project" value="InterPro"/>
</dbReference>
<dbReference type="InterPro" id="IPR012337">
    <property type="entry name" value="RNaseH-like_sf"/>
</dbReference>